<feature type="transmembrane region" description="Helical" evidence="1">
    <location>
        <begin position="218"/>
        <end position="234"/>
    </location>
</feature>
<proteinExistence type="predicted"/>
<comment type="caution">
    <text evidence="2">The sequence shown here is derived from an EMBL/GenBank/DDBJ whole genome shotgun (WGS) entry which is preliminary data.</text>
</comment>
<dbReference type="EMBL" id="MFQN01000017">
    <property type="protein sequence ID" value="OGH74383.1"/>
    <property type="molecule type" value="Genomic_DNA"/>
</dbReference>
<evidence type="ECO:0000313" key="2">
    <source>
        <dbReference type="EMBL" id="OGH74383.1"/>
    </source>
</evidence>
<sequence length="236" mass="26618">MSYFHPDIDSPKSLMRIPIGLVLLVFLGLAIIGGERLWFIIAEGAPTEPVRIDLSKDDLRTIPPKGYLEITGYPRVEVSDESGMGNPLTRQGWDTTKEFYFSLHPSAETAITPVIVIRKYYLLGTLWRYYDADEKKIPPITGGQLTVIKGVSGYHGRDLPEQVRESFVAAGVDVSENAIVLDEYAGVPSLGITLAYFIPAAILSLLGLYLLFPFVWSIGWYVIRYFFYVIFYRRHS</sequence>
<keyword evidence="1" id="KW-1133">Transmembrane helix</keyword>
<feature type="transmembrane region" description="Helical" evidence="1">
    <location>
        <begin position="194"/>
        <end position="212"/>
    </location>
</feature>
<reference evidence="2 3" key="1">
    <citation type="journal article" date="2016" name="Nat. Commun.">
        <title>Thousands of microbial genomes shed light on interconnected biogeochemical processes in an aquifer system.</title>
        <authorList>
            <person name="Anantharaman K."/>
            <person name="Brown C.T."/>
            <person name="Hug L.A."/>
            <person name="Sharon I."/>
            <person name="Castelle C.J."/>
            <person name="Probst A.J."/>
            <person name="Thomas B.C."/>
            <person name="Singh A."/>
            <person name="Wilkins M.J."/>
            <person name="Karaoz U."/>
            <person name="Brodie E.L."/>
            <person name="Williams K.H."/>
            <person name="Hubbard S.S."/>
            <person name="Banfield J.F."/>
        </authorList>
    </citation>
    <scope>NUCLEOTIDE SEQUENCE [LARGE SCALE GENOMIC DNA]</scope>
</reference>
<evidence type="ECO:0000256" key="1">
    <source>
        <dbReference type="SAM" id="Phobius"/>
    </source>
</evidence>
<feature type="transmembrane region" description="Helical" evidence="1">
    <location>
        <begin position="13"/>
        <end position="32"/>
    </location>
</feature>
<keyword evidence="1" id="KW-0472">Membrane</keyword>
<organism evidence="2 3">
    <name type="scientific">Candidatus Magasanikbacteria bacterium RIFCSPLOWO2_12_FULL_43_12</name>
    <dbReference type="NCBI Taxonomy" id="1798692"/>
    <lineage>
        <taxon>Bacteria</taxon>
        <taxon>Candidatus Magasanikiibacteriota</taxon>
    </lineage>
</organism>
<gene>
    <name evidence="2" type="ORF">A3G00_04390</name>
</gene>
<accession>A0A1F6MSH0</accession>
<protein>
    <submittedName>
        <fullName evidence="2">Uncharacterized protein</fullName>
    </submittedName>
</protein>
<dbReference type="STRING" id="1798692.A3G00_04390"/>
<name>A0A1F6MSH0_9BACT</name>
<dbReference type="Proteomes" id="UP000178347">
    <property type="component" value="Unassembled WGS sequence"/>
</dbReference>
<dbReference type="AlphaFoldDB" id="A0A1F6MSH0"/>
<evidence type="ECO:0000313" key="3">
    <source>
        <dbReference type="Proteomes" id="UP000178347"/>
    </source>
</evidence>
<keyword evidence="1" id="KW-0812">Transmembrane</keyword>